<evidence type="ECO:0000313" key="2">
    <source>
        <dbReference type="Proteomes" id="UP000238650"/>
    </source>
</evidence>
<dbReference type="EMBL" id="MWZD01000014">
    <property type="protein sequence ID" value="PRI11856.1"/>
    <property type="molecule type" value="Genomic_DNA"/>
</dbReference>
<reference evidence="1 2" key="1">
    <citation type="journal article" date="2017" name="New Microbes New Infect">
        <title>Genome sequence of 'Leucobacter massiliensis' sp. nov. isolated from human pharynx after travel to the 2014 Hajj.</title>
        <authorList>
            <person name="Leangapichart T."/>
            <person name="Gautret P."/>
            <person name="Nguyen T.T."/>
            <person name="Armstrong N."/>
            <person name="Rolain J.M."/>
        </authorList>
    </citation>
    <scope>NUCLEOTIDE SEQUENCE [LARGE SCALE GENOMIC DNA]</scope>
    <source>
        <strain evidence="1 2">122RC15</strain>
    </source>
</reference>
<dbReference type="Pfam" id="PF05974">
    <property type="entry name" value="DUF892"/>
    <property type="match status" value="1"/>
</dbReference>
<gene>
    <name evidence="1" type="ORF">B4915_05350</name>
</gene>
<organism evidence="1 2">
    <name type="scientific">Leucobacter massiliensis</name>
    <dbReference type="NCBI Taxonomy" id="1686285"/>
    <lineage>
        <taxon>Bacteria</taxon>
        <taxon>Bacillati</taxon>
        <taxon>Actinomycetota</taxon>
        <taxon>Actinomycetes</taxon>
        <taxon>Micrococcales</taxon>
        <taxon>Microbacteriaceae</taxon>
        <taxon>Leucobacter</taxon>
    </lineage>
</organism>
<dbReference type="PANTHER" id="PTHR30565:SF9">
    <property type="entry name" value="PROTEIN YCIF"/>
    <property type="match status" value="1"/>
</dbReference>
<sequence>MSQTQLETPDDLLRFQLRTAMTMEEDSLAALGELAEAAPSKEVQKLFRHHADETREQIENLRKVFQLLEFPESTAGSPATKGITKQAETLLARTVPELRDQVAISAALGNEHYEISVYQSLITSTGAQGASDAVQLLTDNLDQETHTSEELLTTLRGLVAGA</sequence>
<dbReference type="InterPro" id="IPR047114">
    <property type="entry name" value="YciF"/>
</dbReference>
<dbReference type="PANTHER" id="PTHR30565">
    <property type="entry name" value="PROTEIN YCIF"/>
    <property type="match status" value="1"/>
</dbReference>
<keyword evidence="2" id="KW-1185">Reference proteome</keyword>
<proteinExistence type="predicted"/>
<dbReference type="RefSeq" id="WP_105804792.1">
    <property type="nucleotide sequence ID" value="NZ_MWZD01000014.1"/>
</dbReference>
<dbReference type="Gene3D" id="1.20.1260.10">
    <property type="match status" value="1"/>
</dbReference>
<dbReference type="InterPro" id="IPR009078">
    <property type="entry name" value="Ferritin-like_SF"/>
</dbReference>
<name>A0A2S9QQJ3_9MICO</name>
<evidence type="ECO:0000313" key="1">
    <source>
        <dbReference type="EMBL" id="PRI11856.1"/>
    </source>
</evidence>
<accession>A0A2S9QQJ3</accession>
<dbReference type="InterPro" id="IPR010287">
    <property type="entry name" value="DUF892_YciF-like"/>
</dbReference>
<dbReference type="AlphaFoldDB" id="A0A2S9QQJ3"/>
<protein>
    <submittedName>
        <fullName evidence="1">Uncharacterized protein</fullName>
    </submittedName>
</protein>
<comment type="caution">
    <text evidence="1">The sequence shown here is derived from an EMBL/GenBank/DDBJ whole genome shotgun (WGS) entry which is preliminary data.</text>
</comment>
<dbReference type="Proteomes" id="UP000238650">
    <property type="component" value="Unassembled WGS sequence"/>
</dbReference>
<dbReference type="InterPro" id="IPR012347">
    <property type="entry name" value="Ferritin-like"/>
</dbReference>
<dbReference type="SUPFAM" id="SSF47240">
    <property type="entry name" value="Ferritin-like"/>
    <property type="match status" value="1"/>
</dbReference>
<dbReference type="OrthoDB" id="9797741at2"/>